<keyword evidence="1" id="KW-0812">Transmembrane</keyword>
<dbReference type="EMBL" id="JBHUGD010000003">
    <property type="protein sequence ID" value="MFD1948291.1"/>
    <property type="molecule type" value="Genomic_DNA"/>
</dbReference>
<proteinExistence type="predicted"/>
<evidence type="ECO:0000313" key="2">
    <source>
        <dbReference type="EMBL" id="MFD1948291.1"/>
    </source>
</evidence>
<keyword evidence="1" id="KW-1133">Transmembrane helix</keyword>
<gene>
    <name evidence="2" type="ORF">ACFSDE_15925</name>
</gene>
<feature type="transmembrane region" description="Helical" evidence="1">
    <location>
        <begin position="51"/>
        <end position="72"/>
    </location>
</feature>
<dbReference type="InterPro" id="IPR018687">
    <property type="entry name" value="DUF2177_membr"/>
</dbReference>
<protein>
    <submittedName>
        <fullName evidence="2">DUF2177 family protein</fullName>
    </submittedName>
</protein>
<reference evidence="3" key="1">
    <citation type="journal article" date="2019" name="Int. J. Syst. Evol. Microbiol.">
        <title>The Global Catalogue of Microorganisms (GCM) 10K type strain sequencing project: providing services to taxonomists for standard genome sequencing and annotation.</title>
        <authorList>
            <consortium name="The Broad Institute Genomics Platform"/>
            <consortium name="The Broad Institute Genome Sequencing Center for Infectious Disease"/>
            <person name="Wu L."/>
            <person name="Ma J."/>
        </authorList>
    </citation>
    <scope>NUCLEOTIDE SEQUENCE [LARGE SCALE GENOMIC DNA]</scope>
    <source>
        <strain evidence="3">CGMCC 1.12477</strain>
    </source>
</reference>
<evidence type="ECO:0000256" key="1">
    <source>
        <dbReference type="SAM" id="Phobius"/>
    </source>
</evidence>
<name>A0ABW4TQW7_9ACTN</name>
<comment type="caution">
    <text evidence="2">The sequence shown here is derived from an EMBL/GenBank/DDBJ whole genome shotgun (WGS) entry which is preliminary data.</text>
</comment>
<organism evidence="2 3">
    <name type="scientific">Nocardioides aestuarii</name>
    <dbReference type="NCBI Taxonomy" id="252231"/>
    <lineage>
        <taxon>Bacteria</taxon>
        <taxon>Bacillati</taxon>
        <taxon>Actinomycetota</taxon>
        <taxon>Actinomycetes</taxon>
        <taxon>Propionibacteriales</taxon>
        <taxon>Nocardioidaceae</taxon>
        <taxon>Nocardioides</taxon>
    </lineage>
</organism>
<accession>A0ABW4TQW7</accession>
<keyword evidence="3" id="KW-1185">Reference proteome</keyword>
<feature type="transmembrane region" description="Helical" evidence="1">
    <location>
        <begin position="79"/>
        <end position="95"/>
    </location>
</feature>
<keyword evidence="1" id="KW-0472">Membrane</keyword>
<dbReference type="Pfam" id="PF09945">
    <property type="entry name" value="DUF2177"/>
    <property type="match status" value="1"/>
</dbReference>
<feature type="transmembrane region" description="Helical" evidence="1">
    <location>
        <begin position="12"/>
        <end position="31"/>
    </location>
</feature>
<dbReference type="RefSeq" id="WP_343920199.1">
    <property type="nucleotide sequence ID" value="NZ_BAAAJT010000002.1"/>
</dbReference>
<evidence type="ECO:0000313" key="3">
    <source>
        <dbReference type="Proteomes" id="UP001597351"/>
    </source>
</evidence>
<sequence>MSSLARTALRSYAVAVVVFLVVDLVWLTVVAKDLYDDQLGPLLADPVRPVPAVLFYGLFVAGLVHFVVLPAVERDSVRRAILSGAFFGLVTYATWDLTSLSVIDGFPAALVPIDLAWGAVLSATVSGVTTALVRRSAQTPT</sequence>
<dbReference type="Proteomes" id="UP001597351">
    <property type="component" value="Unassembled WGS sequence"/>
</dbReference>
<feature type="transmembrane region" description="Helical" evidence="1">
    <location>
        <begin position="115"/>
        <end position="133"/>
    </location>
</feature>